<accession>A0A3B3SS37</accession>
<evidence type="ECO:0000259" key="3">
    <source>
        <dbReference type="PROSITE" id="PS50835"/>
    </source>
</evidence>
<dbReference type="PROSITE" id="PS50835">
    <property type="entry name" value="IG_LIKE"/>
    <property type="match status" value="2"/>
</dbReference>
<dbReference type="PANTHER" id="PTHR11422:SF10">
    <property type="entry name" value="IG-LIKE DOMAIN-CONTAINING PROTEIN"/>
    <property type="match status" value="1"/>
</dbReference>
<keyword evidence="1" id="KW-1133">Transmembrane helix</keyword>
<feature type="chain" id="PRO_5017306860" evidence="2">
    <location>
        <begin position="21"/>
        <end position="560"/>
    </location>
</feature>
<reference evidence="4" key="2">
    <citation type="submission" date="2025-09" db="UniProtKB">
        <authorList>
            <consortium name="Ensembl"/>
        </authorList>
    </citation>
    <scope>IDENTIFICATION</scope>
</reference>
<keyword evidence="1" id="KW-0812">Transmembrane</keyword>
<dbReference type="SUPFAM" id="SSF48726">
    <property type="entry name" value="Immunoglobulin"/>
    <property type="match status" value="1"/>
</dbReference>
<protein>
    <submittedName>
        <fullName evidence="4">Uncharacterized LOC111852763</fullName>
    </submittedName>
</protein>
<feature type="domain" description="Ig-like" evidence="3">
    <location>
        <begin position="114"/>
        <end position="195"/>
    </location>
</feature>
<dbReference type="GeneID" id="111852763"/>
<dbReference type="GeneTree" id="ENSGT00940000178681"/>
<evidence type="ECO:0000313" key="5">
    <source>
        <dbReference type="Proteomes" id="UP000261540"/>
    </source>
</evidence>
<evidence type="ECO:0000313" key="4">
    <source>
        <dbReference type="Ensembl" id="ENSPKIP00000033143.1"/>
    </source>
</evidence>
<evidence type="ECO:0000256" key="2">
    <source>
        <dbReference type="SAM" id="SignalP"/>
    </source>
</evidence>
<feature type="transmembrane region" description="Helical" evidence="1">
    <location>
        <begin position="414"/>
        <end position="437"/>
    </location>
</feature>
<dbReference type="RefSeq" id="XP_023684765.1">
    <property type="nucleotide sequence ID" value="XM_023828997.2"/>
</dbReference>
<name>A0A3B3SS37_9TELE</name>
<keyword evidence="1" id="KW-0472">Membrane</keyword>
<dbReference type="Ensembl" id="ENSPKIT00000014028.1">
    <property type="protein sequence ID" value="ENSPKIP00000033143.1"/>
    <property type="gene ID" value="ENSPKIG00000012966.1"/>
</dbReference>
<dbReference type="InterPro" id="IPR013783">
    <property type="entry name" value="Ig-like_fold"/>
</dbReference>
<dbReference type="OrthoDB" id="9937043at2759"/>
<feature type="signal peptide" evidence="2">
    <location>
        <begin position="1"/>
        <end position="20"/>
    </location>
</feature>
<dbReference type="InterPro" id="IPR036179">
    <property type="entry name" value="Ig-like_dom_sf"/>
</dbReference>
<reference evidence="4" key="1">
    <citation type="submission" date="2025-08" db="UniProtKB">
        <authorList>
            <consortium name="Ensembl"/>
        </authorList>
    </citation>
    <scope>IDENTIFICATION</scope>
</reference>
<organism evidence="4 5">
    <name type="scientific">Paramormyrops kingsleyae</name>
    <dbReference type="NCBI Taxonomy" id="1676925"/>
    <lineage>
        <taxon>Eukaryota</taxon>
        <taxon>Metazoa</taxon>
        <taxon>Chordata</taxon>
        <taxon>Craniata</taxon>
        <taxon>Vertebrata</taxon>
        <taxon>Euteleostomi</taxon>
        <taxon>Actinopterygii</taxon>
        <taxon>Neopterygii</taxon>
        <taxon>Teleostei</taxon>
        <taxon>Osteoglossocephala</taxon>
        <taxon>Osteoglossomorpha</taxon>
        <taxon>Osteoglossiformes</taxon>
        <taxon>Mormyridae</taxon>
        <taxon>Paramormyrops</taxon>
    </lineage>
</organism>
<dbReference type="CDD" id="cd00096">
    <property type="entry name" value="Ig"/>
    <property type="match status" value="1"/>
</dbReference>
<proteinExistence type="predicted"/>
<dbReference type="Pfam" id="PF13927">
    <property type="entry name" value="Ig_3"/>
    <property type="match status" value="1"/>
</dbReference>
<dbReference type="PANTHER" id="PTHR11422">
    <property type="entry name" value="T-CELL SURFACE GLYCOPROTEIN CD4"/>
    <property type="match status" value="1"/>
</dbReference>
<dbReference type="AlphaFoldDB" id="A0A3B3SS37"/>
<dbReference type="KEGG" id="pki:111852763"/>
<keyword evidence="2" id="KW-0732">Signal</keyword>
<sequence length="560" mass="62880">MKAAPLWILLSIVGYCLKLAADPLIMTKYFLSGEPVWITLQYPDLTNGTEFSWEWTSHSGMTQQTQIAKITLSDHGYSWTWGKRASFKQGQNYGIQMEPKFANGGLYIFSQMKPTRSILAQTELIAVRVVAPQSDSVIGSDASFSCEASRLPDSVTLQWEKKENHIPNTTLLYINTAHIIIHSVDMQSSGEYHCTFRKNGRLIYDVMKMLKVNQYSYSKPYTLYREASNSSKVTLINQHYERASKARWYWRPASHTTAKNKQPVSARMIFPSQGFDGYYIPLHISPVTYEESGMYDLYINDYFYNTITLVTLEVTLDPPGGLFGNKTLVLTCEVSETTNSLTLAWLRMEGNRGVLEKQEALNENQLDRKLRLTLSSPSRDQTHWACVIFRGRSLRAKASLQISLPAPSASQNNIIPMVAAVGPLSAVFLVVALVLFYKRRQAAGVSPEAAEYVSESKAKYSSVLSLQECKSIPLSPREVQNDSELVPAQTENIYSNVIYLPEDTGPIRTSVVDENQELQYAALVLRSLSSQDSASPASTMVEPSHAEQTNDMVIYSDPRI</sequence>
<dbReference type="Proteomes" id="UP000261540">
    <property type="component" value="Unplaced"/>
</dbReference>
<keyword evidence="5" id="KW-1185">Reference proteome</keyword>
<evidence type="ECO:0000256" key="1">
    <source>
        <dbReference type="SAM" id="Phobius"/>
    </source>
</evidence>
<dbReference type="Gene3D" id="2.60.40.10">
    <property type="entry name" value="Immunoglobulins"/>
    <property type="match status" value="1"/>
</dbReference>
<dbReference type="InterPro" id="IPR007110">
    <property type="entry name" value="Ig-like_dom"/>
</dbReference>
<feature type="domain" description="Ig-like" evidence="3">
    <location>
        <begin position="324"/>
        <end position="403"/>
    </location>
</feature>